<keyword evidence="2" id="KW-1185">Reference proteome</keyword>
<evidence type="ECO:0000313" key="2">
    <source>
        <dbReference type="Proteomes" id="UP000004221"/>
    </source>
</evidence>
<dbReference type="EMBL" id="CAGS01000117">
    <property type="protein sequence ID" value="CCF83209.1"/>
    <property type="molecule type" value="Genomic_DNA"/>
</dbReference>
<dbReference type="InterPro" id="IPR027417">
    <property type="entry name" value="P-loop_NTPase"/>
</dbReference>
<protein>
    <submittedName>
        <fullName evidence="1">Uncharacterized protein</fullName>
    </submittedName>
</protein>
<organism evidence="1 2">
    <name type="scientific">Nitrolancea hollandica Lb</name>
    <dbReference type="NCBI Taxonomy" id="1129897"/>
    <lineage>
        <taxon>Bacteria</taxon>
        <taxon>Pseudomonadati</taxon>
        <taxon>Thermomicrobiota</taxon>
        <taxon>Thermomicrobia</taxon>
        <taxon>Sphaerobacterales</taxon>
        <taxon>Sphaerobacterineae</taxon>
        <taxon>Sphaerobacteraceae</taxon>
        <taxon>Nitrolancea</taxon>
    </lineage>
</organism>
<gene>
    <name evidence="1" type="ORF">NITHO_2030001</name>
</gene>
<dbReference type="AlphaFoldDB" id="I4EEU7"/>
<proteinExistence type="predicted"/>
<reference evidence="1 2" key="1">
    <citation type="journal article" date="2012" name="ISME J.">
        <title>Nitrification expanded: discovery, physiology and genomics of a nitrite-oxidizing bacterium from the phylum Chloroflexi.</title>
        <authorList>
            <person name="Sorokin D.Y."/>
            <person name="Lucker S."/>
            <person name="Vejmelkova D."/>
            <person name="Kostrikina N.A."/>
            <person name="Kleerebezem R."/>
            <person name="Rijpstra W.I."/>
            <person name="Damste J.S."/>
            <person name="Le Paslier D."/>
            <person name="Muyzer G."/>
            <person name="Wagner M."/>
            <person name="van Loosdrecht M.C."/>
            <person name="Daims H."/>
        </authorList>
    </citation>
    <scope>NUCLEOTIDE SEQUENCE [LARGE SCALE GENOMIC DNA]</scope>
    <source>
        <strain evidence="2">none</strain>
    </source>
</reference>
<accession>I4EEU7</accession>
<dbReference type="Pfam" id="PF13481">
    <property type="entry name" value="AAA_25"/>
    <property type="match status" value="1"/>
</dbReference>
<name>I4EEU7_9BACT</name>
<dbReference type="RefSeq" id="WP_008476136.1">
    <property type="nucleotide sequence ID" value="NZ_CAGS01000117.1"/>
</dbReference>
<dbReference type="SUPFAM" id="SSF52540">
    <property type="entry name" value="P-loop containing nucleoside triphosphate hydrolases"/>
    <property type="match status" value="1"/>
</dbReference>
<comment type="caution">
    <text evidence="1">The sequence shown here is derived from an EMBL/GenBank/DDBJ whole genome shotgun (WGS) entry which is preliminary data.</text>
</comment>
<evidence type="ECO:0000313" key="1">
    <source>
        <dbReference type="EMBL" id="CCF83209.1"/>
    </source>
</evidence>
<sequence>MTFEILEGANMLSMSFDEPQWLVDGLIMAPSVNLLAGDAGTNKSWLAQTLALSLATGKDFLGLFPVRNPARVLYIQTESSKRGYVTRFQRLAKGLGVNPWDIPGKLDSVTNQPFMMDNSEHMDWVASVKPDLVIFDALRDFHGYEENSSSEMRPIIQALRWLRDEHGVSLKCTPGRRPPAKSTSG</sequence>
<dbReference type="Proteomes" id="UP000004221">
    <property type="component" value="Unassembled WGS sequence"/>
</dbReference>
<dbReference type="Gene3D" id="3.40.50.300">
    <property type="entry name" value="P-loop containing nucleotide triphosphate hydrolases"/>
    <property type="match status" value="1"/>
</dbReference>
<dbReference type="OrthoDB" id="165259at2"/>